<protein>
    <recommendedName>
        <fullName evidence="1">CRISPR system ring nuclease SSO1393-like domain-containing protein</fullName>
    </recommendedName>
</protein>
<organism evidence="2 3">
    <name type="scientific">Thioflexithrix psekupsensis</name>
    <dbReference type="NCBI Taxonomy" id="1570016"/>
    <lineage>
        <taxon>Bacteria</taxon>
        <taxon>Pseudomonadati</taxon>
        <taxon>Pseudomonadota</taxon>
        <taxon>Gammaproteobacteria</taxon>
        <taxon>Thiotrichales</taxon>
        <taxon>Thioflexithrix</taxon>
    </lineage>
</organism>
<gene>
    <name evidence="2" type="ORF">TPSD3_09605</name>
</gene>
<proteinExistence type="predicted"/>
<dbReference type="OrthoDB" id="5800435at2"/>
<dbReference type="RefSeq" id="WP_086488319.1">
    <property type="nucleotide sequence ID" value="NZ_MSLT01000012.1"/>
</dbReference>
<dbReference type="Proteomes" id="UP000194798">
    <property type="component" value="Unassembled WGS sequence"/>
</dbReference>
<keyword evidence="3" id="KW-1185">Reference proteome</keyword>
<sequence>MKTLITTVGTSLFTNYMKPEIKGEIRSDYESIDSQFDSISNASASKYDYYNGKVNHIREYIKSLWFKRNGEPNVAASAEIKSILKIGEELGDIRVHLLATDSVSSVIAAELIKEWFEAYHSNIEVEFNKKLDTINELNVQSKMVFESKGLINLVERYYCIIDSSYKDYCALNITGGYKALIPFLSMFAQLNRIPIFYLFEDTDDVIKIPQAPINLDWIFIGNNSSIFNILNETVLVSHSVSWESYKKEKQIPSEFDFYYLEEADNENRIFSLNAMGRVVWREYDNSFLVKVPYDFKFFKDQPSNQDKVREAIRVLKSKLGNLSQDFNTFVDENIKHCKIGDSTWVCKDSNLRIRLQYKYEQESQQLTVYNYYFIDSEVADKSYSTRIENEFNNKLKNAPLTILALQKPLRNNQ</sequence>
<evidence type="ECO:0000259" key="1">
    <source>
        <dbReference type="Pfam" id="PF09651"/>
    </source>
</evidence>
<accession>A0A251X8Z5</accession>
<dbReference type="EMBL" id="MSLT01000012">
    <property type="protein sequence ID" value="OUD14538.1"/>
    <property type="molecule type" value="Genomic_DNA"/>
</dbReference>
<dbReference type="Pfam" id="PF09651">
    <property type="entry name" value="Cas_APE2256"/>
    <property type="match status" value="1"/>
</dbReference>
<name>A0A251X8Z5_9GAMM</name>
<reference evidence="2 3" key="1">
    <citation type="submission" date="2016-12" db="EMBL/GenBank/DDBJ databases">
        <title>Thioflexothrix psekupsii D3 genome sequencing and assembly.</title>
        <authorList>
            <person name="Fomenkov A."/>
            <person name="Vincze T."/>
            <person name="Grabovich M."/>
            <person name="Anton B.P."/>
            <person name="Dubinina G."/>
            <person name="Orlova M."/>
            <person name="Belousova E."/>
            <person name="Roberts R.J."/>
        </authorList>
    </citation>
    <scope>NUCLEOTIDE SEQUENCE [LARGE SCALE GENOMIC DNA]</scope>
    <source>
        <strain evidence="2">D3</strain>
    </source>
</reference>
<dbReference type="InterPro" id="IPR013442">
    <property type="entry name" value="SSO1393-like"/>
</dbReference>
<dbReference type="AlphaFoldDB" id="A0A251X8Z5"/>
<comment type="caution">
    <text evidence="2">The sequence shown here is derived from an EMBL/GenBank/DDBJ whole genome shotgun (WGS) entry which is preliminary data.</text>
</comment>
<evidence type="ECO:0000313" key="2">
    <source>
        <dbReference type="EMBL" id="OUD14538.1"/>
    </source>
</evidence>
<feature type="domain" description="CRISPR system ring nuclease SSO1393-like" evidence="1">
    <location>
        <begin position="76"/>
        <end position="210"/>
    </location>
</feature>
<dbReference type="Gene3D" id="3.40.50.10770">
    <property type="entry name" value="Hypothetical protein VC1899 like domain (Restriction endonuclease-like)"/>
    <property type="match status" value="1"/>
</dbReference>
<evidence type="ECO:0000313" key="3">
    <source>
        <dbReference type="Proteomes" id="UP000194798"/>
    </source>
</evidence>